<dbReference type="Proteomes" id="UP000317039">
    <property type="component" value="Chromosome"/>
</dbReference>
<gene>
    <name evidence="2" type="ORF">FOH10_34385</name>
</gene>
<sequence>MAPFIPTPDATPPRQPQISQTPASRTDDLLVQHAANPEDPGTASTAALPDLVANPRTIFLTGTAYTEQDLAADADLVRQGPMLGPYIGNGLSAYDRAWMRIDKARYTPIEQLYDLQWAMRGTYTVEEMLRQQQAMLRLQAAGISWLDPAVREHVNAVKDLPVLLDPTQPPKYAPPATEPVDSAPAPSRPFNINQWQADISNSVYGAVDDMFVNPAVVLWEYKRGEGGHSAAEAARAAAELGFNIVTTIPGPDTAIAAGGAWFLRGIRRLGPEARALIEGADSAADAARVSNQLQAQRLVDEVDEFVGRQQSGFGGPSVAPPSRGDLPNPVLPVPSKPPAGSAGPRQPRVPDPTPGNAGIPGDLRPPNPRAVLPQLQHAPGRWVPNFARNGFESVRQLPRRLLSKADDLAATTALVLQEIAAVFVRNPLLAGGPNRLPAPGRFGATRFNMEAPRGNNSRVQGGGRGPEQRAADGHPDYFKPDGKPVVRVELSDPRLLQPLKERNIEGAKYFVDERGVPHKVGTKGDNDDAQAALPFLNQQLKQSGEYYSGSGSGSRYYFQADPDTTSSLGIPKAVIADTVTGTTADMIRVTWRDGKIVSVRSVDATGTRSRRPRAYISAIDTINNKLSFARKHQAQEVVYVAPSDDYANKVAEAFVDNPKVRIVNPLTGFDRVGG</sequence>
<name>A0A516NVX6_9NOCA</name>
<dbReference type="GeneID" id="80337443"/>
<dbReference type="RefSeq" id="WP_143983744.1">
    <property type="nucleotide sequence ID" value="NZ_CP041695.1"/>
</dbReference>
<organism evidence="2 3">
    <name type="scientific">Nocardia otitidiscaviarum</name>
    <dbReference type="NCBI Taxonomy" id="1823"/>
    <lineage>
        <taxon>Bacteria</taxon>
        <taxon>Bacillati</taxon>
        <taxon>Actinomycetota</taxon>
        <taxon>Actinomycetes</taxon>
        <taxon>Mycobacteriales</taxon>
        <taxon>Nocardiaceae</taxon>
        <taxon>Nocardia</taxon>
    </lineage>
</organism>
<feature type="compositionally biased region" description="Basic and acidic residues" evidence="1">
    <location>
        <begin position="466"/>
        <end position="484"/>
    </location>
</feature>
<feature type="region of interest" description="Disordered" evidence="1">
    <location>
        <begin position="1"/>
        <end position="24"/>
    </location>
</feature>
<dbReference type="EMBL" id="CP041695">
    <property type="protein sequence ID" value="QDP83055.1"/>
    <property type="molecule type" value="Genomic_DNA"/>
</dbReference>
<accession>A0A516NVX6</accession>
<evidence type="ECO:0000256" key="1">
    <source>
        <dbReference type="SAM" id="MobiDB-lite"/>
    </source>
</evidence>
<reference evidence="2 3" key="1">
    <citation type="submission" date="2019-07" db="EMBL/GenBank/DDBJ databases">
        <title>Complete Genome Sequence and Methylome Analysis of Nocardia otitidis-caviarum NEB252.</title>
        <authorList>
            <person name="Fomenkov A."/>
            <person name="Anton B.P."/>
            <person name="Vincze T."/>
            <person name="Roberts R.J."/>
        </authorList>
    </citation>
    <scope>NUCLEOTIDE SEQUENCE [LARGE SCALE GENOMIC DNA]</scope>
    <source>
        <strain evidence="2 3">NEB252</strain>
    </source>
</reference>
<feature type="compositionally biased region" description="Pro residues" evidence="1">
    <location>
        <begin position="1"/>
        <end position="15"/>
    </location>
</feature>
<evidence type="ECO:0000313" key="2">
    <source>
        <dbReference type="EMBL" id="QDP83055.1"/>
    </source>
</evidence>
<proteinExistence type="predicted"/>
<protein>
    <submittedName>
        <fullName evidence="2">Uncharacterized protein</fullName>
    </submittedName>
</protein>
<feature type="region of interest" description="Disordered" evidence="1">
    <location>
        <begin position="309"/>
        <end position="368"/>
    </location>
</feature>
<evidence type="ECO:0000313" key="3">
    <source>
        <dbReference type="Proteomes" id="UP000317039"/>
    </source>
</evidence>
<dbReference type="AlphaFoldDB" id="A0A516NVX6"/>
<feature type="region of interest" description="Disordered" evidence="1">
    <location>
        <begin position="446"/>
        <end position="484"/>
    </location>
</feature>
<dbReference type="KEGG" id="nod:FOH10_34385"/>